<keyword evidence="2 4" id="KW-0819">tRNA processing</keyword>
<dbReference type="InterPro" id="IPR020095">
    <property type="entry name" value="PsdUridine_synth_TruA_C"/>
</dbReference>
<dbReference type="InterPro" id="IPR001406">
    <property type="entry name" value="PsdUridine_synth_TruA"/>
</dbReference>
<keyword evidence="10" id="KW-1185">Reference proteome</keyword>
<dbReference type="PANTHER" id="PTHR11142">
    <property type="entry name" value="PSEUDOURIDYLATE SYNTHASE"/>
    <property type="match status" value="1"/>
</dbReference>
<evidence type="ECO:0000256" key="3">
    <source>
        <dbReference type="ARBA" id="ARBA00023235"/>
    </source>
</evidence>
<proteinExistence type="inferred from homology"/>
<feature type="domain" description="Pseudouridine synthase I TruA alpha/beta" evidence="8">
    <location>
        <begin position="8"/>
        <end position="102"/>
    </location>
</feature>
<evidence type="ECO:0000256" key="6">
    <source>
        <dbReference type="PIRSR" id="PIRSR001430-2"/>
    </source>
</evidence>
<dbReference type="HAMAP" id="MF_00171">
    <property type="entry name" value="TruA"/>
    <property type="match status" value="1"/>
</dbReference>
<comment type="function">
    <text evidence="4">Formation of pseudouridine at positions 38, 39 and 40 in the anticodon stem and loop of transfer RNAs.</text>
</comment>
<evidence type="ECO:0000256" key="2">
    <source>
        <dbReference type="ARBA" id="ARBA00022694"/>
    </source>
</evidence>
<dbReference type="EC" id="5.4.99.12" evidence="4"/>
<comment type="caution">
    <text evidence="4">Lacks conserved residue(s) required for the propagation of feature annotation.</text>
</comment>
<feature type="binding site" evidence="4 6">
    <location>
        <position position="108"/>
    </location>
    <ligand>
        <name>substrate</name>
    </ligand>
</feature>
<evidence type="ECO:0000259" key="8">
    <source>
        <dbReference type="Pfam" id="PF01416"/>
    </source>
</evidence>
<comment type="caution">
    <text evidence="9">The sequence shown here is derived from an EMBL/GenBank/DDBJ whole genome shotgun (WGS) entry which is preliminary data.</text>
</comment>
<sequence>MRYFIQFSYNGTHYYGYQRQPEQISIQEIIEKSLSLLLNKEIKTIGAGRTDTGVHAKEMFAHFDYDDDIPKNLVKRLNSYLPSDIAIRNIFKVSNSAHARFDALKRTYKYYISTYKNPFKQEFHAQFYYYDFRIDKMNESAQLLLHYKDFTSFSKLHADNKTNNCNIYKAFWEQKEEELIFTISANRFLRNMVRAIVGTLIDVGRGKLDVENFRQIIEKKDRKFASTSAPAQGLTLVEIEYPESIYHEK</sequence>
<evidence type="ECO:0000256" key="5">
    <source>
        <dbReference type="PIRSR" id="PIRSR001430-1"/>
    </source>
</evidence>
<dbReference type="Proteomes" id="UP000238042">
    <property type="component" value="Unassembled WGS sequence"/>
</dbReference>
<dbReference type="InterPro" id="IPR020094">
    <property type="entry name" value="TruA/RsuA/RluB/E/F_N"/>
</dbReference>
<feature type="active site" description="Nucleophile" evidence="4 5">
    <location>
        <position position="51"/>
    </location>
</feature>
<dbReference type="InterPro" id="IPR020103">
    <property type="entry name" value="PsdUridine_synth_cat_dom_sf"/>
</dbReference>
<evidence type="ECO:0000256" key="7">
    <source>
        <dbReference type="RuleBase" id="RU003792"/>
    </source>
</evidence>
<organism evidence="9 10">
    <name type="scientific">Apibacter adventoris</name>
    <dbReference type="NCBI Taxonomy" id="1679466"/>
    <lineage>
        <taxon>Bacteria</taxon>
        <taxon>Pseudomonadati</taxon>
        <taxon>Bacteroidota</taxon>
        <taxon>Flavobacteriia</taxon>
        <taxon>Flavobacteriales</taxon>
        <taxon>Weeksellaceae</taxon>
        <taxon>Apibacter</taxon>
    </lineage>
</organism>
<dbReference type="PIRSF" id="PIRSF001430">
    <property type="entry name" value="tRNA_psdUrid_synth"/>
    <property type="match status" value="1"/>
</dbReference>
<dbReference type="PANTHER" id="PTHR11142:SF0">
    <property type="entry name" value="TRNA PSEUDOURIDINE SYNTHASE-LIKE 1"/>
    <property type="match status" value="1"/>
</dbReference>
<dbReference type="Pfam" id="PF01416">
    <property type="entry name" value="PseudoU_synth_1"/>
    <property type="match status" value="2"/>
</dbReference>
<comment type="similarity">
    <text evidence="1 4 7">Belongs to the tRNA pseudouridine synthase TruA family.</text>
</comment>
<comment type="subunit">
    <text evidence="4">Homodimer.</text>
</comment>
<reference evidence="9 10" key="1">
    <citation type="submission" date="2018-02" db="EMBL/GenBank/DDBJ databases">
        <title>Genome sequences of Apibacter spp., gut symbionts of Asian honey bees.</title>
        <authorList>
            <person name="Kwong W.K."/>
            <person name="Steele M.I."/>
            <person name="Moran N.A."/>
        </authorList>
    </citation>
    <scope>NUCLEOTIDE SEQUENCE [LARGE SCALE GENOMIC DNA]</scope>
    <source>
        <strain evidence="10">wkB301</strain>
    </source>
</reference>
<dbReference type="FunFam" id="3.30.70.580:FF:000001">
    <property type="entry name" value="tRNA pseudouridine synthase A"/>
    <property type="match status" value="1"/>
</dbReference>
<dbReference type="GO" id="GO:0003723">
    <property type="term" value="F:RNA binding"/>
    <property type="evidence" value="ECO:0007669"/>
    <property type="project" value="InterPro"/>
</dbReference>
<gene>
    <name evidence="4" type="primary">truA</name>
    <name evidence="9" type="ORF">C4S77_05380</name>
</gene>
<evidence type="ECO:0000256" key="4">
    <source>
        <dbReference type="HAMAP-Rule" id="MF_00171"/>
    </source>
</evidence>
<evidence type="ECO:0000256" key="1">
    <source>
        <dbReference type="ARBA" id="ARBA00009375"/>
    </source>
</evidence>
<dbReference type="OrthoDB" id="9811823at2"/>
<dbReference type="Gene3D" id="3.30.70.660">
    <property type="entry name" value="Pseudouridine synthase I, catalytic domain, C-terminal subdomain"/>
    <property type="match status" value="1"/>
</dbReference>
<dbReference type="InterPro" id="IPR020097">
    <property type="entry name" value="PsdUridine_synth_TruA_a/b_dom"/>
</dbReference>
<dbReference type="AlphaFoldDB" id="A0A2S8AE40"/>
<dbReference type="SUPFAM" id="SSF55120">
    <property type="entry name" value="Pseudouridine synthase"/>
    <property type="match status" value="1"/>
</dbReference>
<dbReference type="NCBIfam" id="TIGR00071">
    <property type="entry name" value="hisT_truA"/>
    <property type="match status" value="1"/>
</dbReference>
<name>A0A2S8AE40_9FLAO</name>
<keyword evidence="3 4" id="KW-0413">Isomerase</keyword>
<comment type="catalytic activity">
    <reaction evidence="4 7">
        <text>uridine(38/39/40) in tRNA = pseudouridine(38/39/40) in tRNA</text>
        <dbReference type="Rhea" id="RHEA:22376"/>
        <dbReference type="Rhea" id="RHEA-COMP:10085"/>
        <dbReference type="Rhea" id="RHEA-COMP:10087"/>
        <dbReference type="ChEBI" id="CHEBI:65314"/>
        <dbReference type="ChEBI" id="CHEBI:65315"/>
        <dbReference type="EC" id="5.4.99.12"/>
    </reaction>
</comment>
<dbReference type="RefSeq" id="WP_105246623.1">
    <property type="nucleotide sequence ID" value="NZ_PSZM01000036.1"/>
</dbReference>
<dbReference type="CDD" id="cd02570">
    <property type="entry name" value="PseudoU_synth_EcTruA"/>
    <property type="match status" value="1"/>
</dbReference>
<protein>
    <recommendedName>
        <fullName evidence="4">tRNA pseudouridine synthase A</fullName>
        <ecNumber evidence="4">5.4.99.12</ecNumber>
    </recommendedName>
    <alternativeName>
        <fullName evidence="4">tRNA pseudouridine(38-40) synthase</fullName>
    </alternativeName>
    <alternativeName>
        <fullName evidence="4">tRNA pseudouridylate synthase I</fullName>
    </alternativeName>
    <alternativeName>
        <fullName evidence="4">tRNA-uridine isomerase I</fullName>
    </alternativeName>
</protein>
<feature type="domain" description="Pseudouridine synthase I TruA alpha/beta" evidence="8">
    <location>
        <begin position="147"/>
        <end position="242"/>
    </location>
</feature>
<dbReference type="EMBL" id="PSZM01000036">
    <property type="protein sequence ID" value="PQL93094.1"/>
    <property type="molecule type" value="Genomic_DNA"/>
</dbReference>
<evidence type="ECO:0000313" key="10">
    <source>
        <dbReference type="Proteomes" id="UP000238042"/>
    </source>
</evidence>
<dbReference type="Gene3D" id="3.30.70.580">
    <property type="entry name" value="Pseudouridine synthase I, catalytic domain, N-terminal subdomain"/>
    <property type="match status" value="1"/>
</dbReference>
<dbReference type="GO" id="GO:0031119">
    <property type="term" value="P:tRNA pseudouridine synthesis"/>
    <property type="evidence" value="ECO:0007669"/>
    <property type="project" value="UniProtKB-UniRule"/>
</dbReference>
<accession>A0A2S8AE40</accession>
<dbReference type="GO" id="GO:0160147">
    <property type="term" value="F:tRNA pseudouridine(38-40) synthase activity"/>
    <property type="evidence" value="ECO:0007669"/>
    <property type="project" value="UniProtKB-EC"/>
</dbReference>
<evidence type="ECO:0000313" key="9">
    <source>
        <dbReference type="EMBL" id="PQL93094.1"/>
    </source>
</evidence>